<reference evidence="3" key="1">
    <citation type="submission" date="2017-03" db="EMBL/GenBank/DDBJ databases">
        <title>Phytopthora megakarya and P. palmivora, two closely related causual agents of cacao black pod achieved similar genome size and gene model numbers by different mechanisms.</title>
        <authorList>
            <person name="Ali S."/>
            <person name="Shao J."/>
            <person name="Larry D.J."/>
            <person name="Kronmiller B."/>
            <person name="Shen D."/>
            <person name="Strem M.D."/>
            <person name="Melnick R.L."/>
            <person name="Guiltinan M.J."/>
            <person name="Tyler B.M."/>
            <person name="Meinhardt L.W."/>
            <person name="Bailey B.A."/>
        </authorList>
    </citation>
    <scope>NUCLEOTIDE SEQUENCE [LARGE SCALE GENOMIC DNA]</scope>
    <source>
        <strain evidence="3">zdho120</strain>
    </source>
</reference>
<evidence type="ECO:0000256" key="1">
    <source>
        <dbReference type="SAM" id="MobiDB-lite"/>
    </source>
</evidence>
<comment type="caution">
    <text evidence="2">The sequence shown here is derived from an EMBL/GenBank/DDBJ whole genome shotgun (WGS) entry which is preliminary data.</text>
</comment>
<gene>
    <name evidence="2" type="ORF">PHMEG_00031623</name>
</gene>
<dbReference type="AlphaFoldDB" id="A0A225UYA6"/>
<proteinExistence type="predicted"/>
<accession>A0A225UYA6</accession>
<protein>
    <submittedName>
        <fullName evidence="2">Uncharacterized protein</fullName>
    </submittedName>
</protein>
<dbReference type="OrthoDB" id="129236at2759"/>
<evidence type="ECO:0000313" key="2">
    <source>
        <dbReference type="EMBL" id="OWY97768.1"/>
    </source>
</evidence>
<feature type="region of interest" description="Disordered" evidence="1">
    <location>
        <begin position="30"/>
        <end position="60"/>
    </location>
</feature>
<keyword evidence="3" id="KW-1185">Reference proteome</keyword>
<sequence length="163" mass="18065">MGCRLVTASNESSEQQTTELNHVTERISIDEQDPKISSEVPAETEEAKAAQETEPFETKSLAPRTVTSQLSDIVDLCEELEIQAQAKAEEVLERILRAQYQLEKMGDATSETATRVGDIDIQFQKFLAEYSNKKDDASLSAASDVLKTIEQELDVVTAELNRA</sequence>
<evidence type="ECO:0000313" key="3">
    <source>
        <dbReference type="Proteomes" id="UP000198211"/>
    </source>
</evidence>
<dbReference type="Proteomes" id="UP000198211">
    <property type="component" value="Unassembled WGS sequence"/>
</dbReference>
<dbReference type="EMBL" id="NBNE01010090">
    <property type="protein sequence ID" value="OWY97768.1"/>
    <property type="molecule type" value="Genomic_DNA"/>
</dbReference>
<name>A0A225UYA6_9STRA</name>
<organism evidence="2 3">
    <name type="scientific">Phytophthora megakarya</name>
    <dbReference type="NCBI Taxonomy" id="4795"/>
    <lineage>
        <taxon>Eukaryota</taxon>
        <taxon>Sar</taxon>
        <taxon>Stramenopiles</taxon>
        <taxon>Oomycota</taxon>
        <taxon>Peronosporomycetes</taxon>
        <taxon>Peronosporales</taxon>
        <taxon>Peronosporaceae</taxon>
        <taxon>Phytophthora</taxon>
    </lineage>
</organism>